<organism evidence="2 3">
    <name type="scientific">Candidatus Scatosoma pullistercoris</name>
    <dbReference type="NCBI Taxonomy" id="2840934"/>
    <lineage>
        <taxon>Bacteria</taxon>
        <taxon>Bacillati</taxon>
        <taxon>Bacillota</taxon>
        <taxon>Clostridia</taxon>
        <taxon>Candidatus Scatosoma</taxon>
    </lineage>
</organism>
<reference evidence="2" key="1">
    <citation type="submission" date="2020-10" db="EMBL/GenBank/DDBJ databases">
        <authorList>
            <person name="Gilroy R."/>
        </authorList>
    </citation>
    <scope>NUCLEOTIDE SEQUENCE</scope>
    <source>
        <strain evidence="2">11687</strain>
    </source>
</reference>
<evidence type="ECO:0000313" key="3">
    <source>
        <dbReference type="Proteomes" id="UP000824081"/>
    </source>
</evidence>
<dbReference type="SUPFAM" id="SSF160527">
    <property type="entry name" value="V-type ATPase subunit E-like"/>
    <property type="match status" value="1"/>
</dbReference>
<gene>
    <name evidence="2" type="ORF">IAC57_03485</name>
</gene>
<accession>A0A9D1MFC3</accession>
<evidence type="ECO:0008006" key="4">
    <source>
        <dbReference type="Google" id="ProtNLM"/>
    </source>
</evidence>
<comment type="caution">
    <text evidence="2">The sequence shown here is derived from an EMBL/GenBank/DDBJ whole genome shotgun (WGS) entry which is preliminary data.</text>
</comment>
<evidence type="ECO:0000313" key="2">
    <source>
        <dbReference type="EMBL" id="HIU59145.1"/>
    </source>
</evidence>
<reference evidence="2" key="2">
    <citation type="journal article" date="2021" name="PeerJ">
        <title>Extensive microbial diversity within the chicken gut microbiome revealed by metagenomics and culture.</title>
        <authorList>
            <person name="Gilroy R."/>
            <person name="Ravi A."/>
            <person name="Getino M."/>
            <person name="Pursley I."/>
            <person name="Horton D.L."/>
            <person name="Alikhan N.F."/>
            <person name="Baker D."/>
            <person name="Gharbi K."/>
            <person name="Hall N."/>
            <person name="Watson M."/>
            <person name="Adriaenssens E.M."/>
            <person name="Foster-Nyarko E."/>
            <person name="Jarju S."/>
            <person name="Secka A."/>
            <person name="Antonio M."/>
            <person name="Oren A."/>
            <person name="Chaudhuri R.R."/>
            <person name="La Ragione R."/>
            <person name="Hildebrand F."/>
            <person name="Pallen M.J."/>
        </authorList>
    </citation>
    <scope>NUCLEOTIDE SEQUENCE</scope>
    <source>
        <strain evidence="2">11687</strain>
    </source>
</reference>
<name>A0A9D1MFC3_9FIRM</name>
<protein>
    <recommendedName>
        <fullName evidence="4">V-type proton ATPase subunit E</fullName>
    </recommendedName>
</protein>
<sequence>MSKEAIVERILSDANAEAEAIAREAEEKAAAVIAAASSRAEKGRRDSEAEVKVRAEDIFARKAAAARLDAAKLLLAEKRRVIDGIYAAALRRLQALGEEECLALTSRLLKEYAEEGDEIVFAVGYPYAAAAAKLPVVAEKKLTISPVGADIDGGFLLRGRISDKDLSYGTLLAADRDAHQAEIAAELFKDR</sequence>
<dbReference type="Proteomes" id="UP000824081">
    <property type="component" value="Unassembled WGS sequence"/>
</dbReference>
<proteinExistence type="predicted"/>
<dbReference type="Gene3D" id="1.20.5.620">
    <property type="entry name" value="F1F0 ATP synthase subunit B, membrane domain"/>
    <property type="match status" value="1"/>
</dbReference>
<evidence type="ECO:0000256" key="1">
    <source>
        <dbReference type="SAM" id="Coils"/>
    </source>
</evidence>
<dbReference type="EMBL" id="DVMZ01000091">
    <property type="protein sequence ID" value="HIU59145.1"/>
    <property type="molecule type" value="Genomic_DNA"/>
</dbReference>
<keyword evidence="1" id="KW-0175">Coiled coil</keyword>
<feature type="coiled-coil region" evidence="1">
    <location>
        <begin position="8"/>
        <end position="35"/>
    </location>
</feature>
<dbReference type="AlphaFoldDB" id="A0A9D1MFC3"/>